<evidence type="ECO:0000313" key="2">
    <source>
        <dbReference type="Proteomes" id="UP000246740"/>
    </source>
</evidence>
<protein>
    <submittedName>
        <fullName evidence="1">Uncharacterized protein</fullName>
    </submittedName>
</protein>
<sequence>MCTGAPMFPEQLVDEWLWTNDGVRACGMAIMLPVSVVPESRSEHETTMSRTVQRIRVQLRQRHGGKGWRSSKLAECVTFSTTAAVATPAKITAGHADRVIIQTAAEACRVHGATANSSTTERNHNGLASRGNGAIGRSCRRVEQPQLPLGLLRIKPPLLPSTALMQPQSPSCRFHVRVSAHSNSAPLPFPFPGANTFSHHLLPLPPRIILFC</sequence>
<keyword evidence="2" id="KW-1185">Reference proteome</keyword>
<dbReference type="EMBL" id="KZ819192">
    <property type="protein sequence ID" value="PWZ00481.1"/>
    <property type="molecule type" value="Genomic_DNA"/>
</dbReference>
<evidence type="ECO:0000313" key="1">
    <source>
        <dbReference type="EMBL" id="PWZ00481.1"/>
    </source>
</evidence>
<name>A0A317XT49_9BASI</name>
<dbReference type="Proteomes" id="UP000246740">
    <property type="component" value="Unassembled WGS sequence"/>
</dbReference>
<accession>A0A317XT49</accession>
<dbReference type="InParanoid" id="A0A317XT49"/>
<gene>
    <name evidence="1" type="ORF">BCV70DRAFT_96220</name>
</gene>
<proteinExistence type="predicted"/>
<reference evidence="1 2" key="1">
    <citation type="journal article" date="2018" name="Mol. Biol. Evol.">
        <title>Broad Genomic Sampling Reveals a Smut Pathogenic Ancestry of the Fungal Clade Ustilaginomycotina.</title>
        <authorList>
            <person name="Kijpornyongpan T."/>
            <person name="Mondo S.J."/>
            <person name="Barry K."/>
            <person name="Sandor L."/>
            <person name="Lee J."/>
            <person name="Lipzen A."/>
            <person name="Pangilinan J."/>
            <person name="LaButti K."/>
            <person name="Hainaut M."/>
            <person name="Henrissat B."/>
            <person name="Grigoriev I.V."/>
            <person name="Spatafora J.W."/>
            <person name="Aime M.C."/>
        </authorList>
    </citation>
    <scope>NUCLEOTIDE SEQUENCE [LARGE SCALE GENOMIC DNA]</scope>
    <source>
        <strain evidence="1 2">MCA 3645</strain>
    </source>
</reference>
<dbReference type="AlphaFoldDB" id="A0A317XT49"/>
<organism evidence="1 2">
    <name type="scientific">Testicularia cyperi</name>
    <dbReference type="NCBI Taxonomy" id="1882483"/>
    <lineage>
        <taxon>Eukaryota</taxon>
        <taxon>Fungi</taxon>
        <taxon>Dikarya</taxon>
        <taxon>Basidiomycota</taxon>
        <taxon>Ustilaginomycotina</taxon>
        <taxon>Ustilaginomycetes</taxon>
        <taxon>Ustilaginales</taxon>
        <taxon>Anthracoideaceae</taxon>
        <taxon>Testicularia</taxon>
    </lineage>
</organism>